<dbReference type="AlphaFoldDB" id="A0A7N9APG6"/>
<reference evidence="12" key="2">
    <citation type="submission" date="2025-09" db="UniProtKB">
        <authorList>
            <consortium name="Ensembl"/>
        </authorList>
    </citation>
    <scope>IDENTIFICATION</scope>
</reference>
<evidence type="ECO:0000256" key="9">
    <source>
        <dbReference type="PROSITE-ProRule" id="PRU00047"/>
    </source>
</evidence>
<dbReference type="InterPro" id="IPR001878">
    <property type="entry name" value="Znf_CCHC"/>
</dbReference>
<evidence type="ECO:0000256" key="3">
    <source>
        <dbReference type="ARBA" id="ARBA00022737"/>
    </source>
</evidence>
<dbReference type="InParanoid" id="A0A7N9APG6"/>
<keyword evidence="2" id="KW-0479">Metal-binding</keyword>
<dbReference type="GO" id="GO:0071031">
    <property type="term" value="P:nuclear mRNA surveillance of mRNA 3'-end processing"/>
    <property type="evidence" value="ECO:0007669"/>
    <property type="project" value="TreeGrafter"/>
</dbReference>
<dbReference type="SMART" id="SM00343">
    <property type="entry name" value="ZnF_C2HC"/>
    <property type="match status" value="5"/>
</dbReference>
<keyword evidence="4 9" id="KW-0863">Zinc-finger</keyword>
<dbReference type="PROSITE" id="PS50158">
    <property type="entry name" value="ZF_CCHC"/>
    <property type="match status" value="3"/>
</dbReference>
<evidence type="ECO:0000256" key="8">
    <source>
        <dbReference type="ARBA" id="ARBA00043023"/>
    </source>
</evidence>
<feature type="compositionally biased region" description="Polar residues" evidence="10">
    <location>
        <begin position="330"/>
        <end position="340"/>
    </location>
</feature>
<dbReference type="Gene3D" id="4.10.60.10">
    <property type="entry name" value="Zinc finger, CCHC-type"/>
    <property type="match status" value="2"/>
</dbReference>
<dbReference type="GO" id="GO:0031499">
    <property type="term" value="C:TRAMP complex"/>
    <property type="evidence" value="ECO:0007669"/>
    <property type="project" value="TreeGrafter"/>
</dbReference>
<feature type="domain" description="CCHC-type" evidence="11">
    <location>
        <begin position="274"/>
        <end position="289"/>
    </location>
</feature>
<keyword evidence="3" id="KW-0677">Repeat</keyword>
<dbReference type="GO" id="GO:0071038">
    <property type="term" value="P:TRAMP-dependent tRNA surveillance pathway"/>
    <property type="evidence" value="ECO:0007669"/>
    <property type="project" value="TreeGrafter"/>
</dbReference>
<reference evidence="12" key="1">
    <citation type="submission" date="2025-08" db="UniProtKB">
        <authorList>
            <consortium name="Ensembl"/>
        </authorList>
    </citation>
    <scope>IDENTIFICATION</scope>
</reference>
<keyword evidence="6" id="KW-0539">Nucleus</keyword>
<protein>
    <recommendedName>
        <fullName evidence="7">Zinc finger CCHC domain-containing protein 7</fullName>
    </recommendedName>
    <alternativeName>
        <fullName evidence="8">TRAMP-like complex RNA-binding factor ZCCHC7</fullName>
    </alternativeName>
</protein>
<feature type="domain" description="CCHC-type" evidence="11">
    <location>
        <begin position="227"/>
        <end position="242"/>
    </location>
</feature>
<feature type="compositionally biased region" description="Low complexity" evidence="10">
    <location>
        <begin position="76"/>
        <end position="86"/>
    </location>
</feature>
<evidence type="ECO:0000256" key="6">
    <source>
        <dbReference type="ARBA" id="ARBA00023242"/>
    </source>
</evidence>
<sequence length="489" mass="55465">MDYTKEIQDVDNEEAGSKDELFFIEDSCSSGGEGLMELGRQKGHSSCNRASQLCRESSPPLLLAFSITSGSGLPGGSPSPASSSALQEEEEESDHAIEEWMILGGEEQVGDSSIQLNLGYWSSSDQASGDEDTSEKSVKDAWAVSEKDKSLFSRYFVPDRSLICNICNRMGHLDRSCYYRKKYPTCILCGMQGHIQRDCPGRPCISCGLPSHGYRSCDMPPVWNQHCERCGITGHLSDGCPDTWRQYHLTIQLEVPIRPQTVHTLKHKRCHIHCYNCSKRGHYGYKCTKRRMSSGTFPSLPYVCHYDTMEDIFQRHNSMQKRAKELLRTGSLSSSDQQHFSEPIGESGEENQPVQGRSRTKQEACSPVGRRKTWPERRIERREVKRLKREAQARRGGGLLGKYQGNSDDEICPADPFRRTLHSHRVSTQSPQKKRKDEAGGRRSRKSKEAERWKKRGGPKRGDLYPHGNIDIGSENLLSPKQRVRHRRR</sequence>
<comment type="subcellular location">
    <subcellularLocation>
        <location evidence="1">Nucleus</location>
    </subcellularLocation>
</comment>
<dbReference type="Ensembl" id="ENSMAMT00000042693.1">
    <property type="protein sequence ID" value="ENSMAMP00000051870.1"/>
    <property type="gene ID" value="ENSMAMG00000026189.1"/>
</dbReference>
<keyword evidence="5" id="KW-0862">Zinc</keyword>
<dbReference type="GO" id="GO:0071037">
    <property type="term" value="P:nuclear polyadenylation-dependent snRNA catabolic process"/>
    <property type="evidence" value="ECO:0007669"/>
    <property type="project" value="TreeGrafter"/>
</dbReference>
<evidence type="ECO:0000256" key="2">
    <source>
        <dbReference type="ARBA" id="ARBA00022723"/>
    </source>
</evidence>
<dbReference type="GO" id="GO:0071035">
    <property type="term" value="P:nuclear polyadenylation-dependent rRNA catabolic process"/>
    <property type="evidence" value="ECO:0007669"/>
    <property type="project" value="TreeGrafter"/>
</dbReference>
<dbReference type="GO" id="GO:0008270">
    <property type="term" value="F:zinc ion binding"/>
    <property type="evidence" value="ECO:0007669"/>
    <property type="project" value="UniProtKB-KW"/>
</dbReference>
<dbReference type="InterPro" id="IPR051644">
    <property type="entry name" value="TRAMP_AT-DNA-binding"/>
</dbReference>
<evidence type="ECO:0000313" key="13">
    <source>
        <dbReference type="Proteomes" id="UP000261640"/>
    </source>
</evidence>
<dbReference type="Proteomes" id="UP000261640">
    <property type="component" value="Unplaced"/>
</dbReference>
<dbReference type="OrthoDB" id="7608935at2759"/>
<dbReference type="GO" id="GO:0003723">
    <property type="term" value="F:RNA binding"/>
    <property type="evidence" value="ECO:0007669"/>
    <property type="project" value="TreeGrafter"/>
</dbReference>
<dbReference type="GO" id="GO:0071036">
    <property type="term" value="P:nuclear polyadenylation-dependent snoRNA catabolic process"/>
    <property type="evidence" value="ECO:0007669"/>
    <property type="project" value="TreeGrafter"/>
</dbReference>
<dbReference type="SUPFAM" id="SSF57756">
    <property type="entry name" value="Retrovirus zinc finger-like domains"/>
    <property type="match status" value="2"/>
</dbReference>
<accession>A0A7N9APG6</accession>
<dbReference type="PANTHER" id="PTHR46543">
    <property type="entry name" value="ZINC FINGER CCHC DOMAIN-CONTAINING PROTEIN 7"/>
    <property type="match status" value="1"/>
</dbReference>
<dbReference type="RefSeq" id="XP_026186326.1">
    <property type="nucleotide sequence ID" value="XM_026330541.1"/>
</dbReference>
<evidence type="ECO:0000256" key="10">
    <source>
        <dbReference type="SAM" id="MobiDB-lite"/>
    </source>
</evidence>
<evidence type="ECO:0000256" key="1">
    <source>
        <dbReference type="ARBA" id="ARBA00004123"/>
    </source>
</evidence>
<feature type="domain" description="CCHC-type" evidence="11">
    <location>
        <begin position="186"/>
        <end position="200"/>
    </location>
</feature>
<keyword evidence="13" id="KW-1185">Reference proteome</keyword>
<feature type="compositionally biased region" description="Basic and acidic residues" evidence="10">
    <location>
        <begin position="435"/>
        <end position="452"/>
    </location>
</feature>
<dbReference type="GeneID" id="113144467"/>
<evidence type="ECO:0000256" key="7">
    <source>
        <dbReference type="ARBA" id="ARBA00041190"/>
    </source>
</evidence>
<dbReference type="GeneTree" id="ENSGT00950000183041"/>
<feature type="region of interest" description="Disordered" evidence="10">
    <location>
        <begin position="72"/>
        <end position="94"/>
    </location>
</feature>
<evidence type="ECO:0000313" key="12">
    <source>
        <dbReference type="Ensembl" id="ENSMAMP00000051870.1"/>
    </source>
</evidence>
<dbReference type="InterPro" id="IPR036875">
    <property type="entry name" value="Znf_CCHC_sf"/>
</dbReference>
<proteinExistence type="predicted"/>
<evidence type="ECO:0000256" key="5">
    <source>
        <dbReference type="ARBA" id="ARBA00022833"/>
    </source>
</evidence>
<evidence type="ECO:0000259" key="11">
    <source>
        <dbReference type="PROSITE" id="PS50158"/>
    </source>
</evidence>
<name>A0A7N9APG6_9TELE</name>
<dbReference type="GO" id="GO:0071039">
    <property type="term" value="P:nuclear polyadenylation-dependent CUT catabolic process"/>
    <property type="evidence" value="ECO:0007669"/>
    <property type="project" value="TreeGrafter"/>
</dbReference>
<feature type="region of interest" description="Disordered" evidence="10">
    <location>
        <begin position="328"/>
        <end position="489"/>
    </location>
</feature>
<organism evidence="12 13">
    <name type="scientific">Mastacembelus armatus</name>
    <name type="common">zig-zag eel</name>
    <dbReference type="NCBI Taxonomy" id="205130"/>
    <lineage>
        <taxon>Eukaryota</taxon>
        <taxon>Metazoa</taxon>
        <taxon>Chordata</taxon>
        <taxon>Craniata</taxon>
        <taxon>Vertebrata</taxon>
        <taxon>Euteleostomi</taxon>
        <taxon>Actinopterygii</taxon>
        <taxon>Neopterygii</taxon>
        <taxon>Teleostei</taxon>
        <taxon>Neoteleostei</taxon>
        <taxon>Acanthomorphata</taxon>
        <taxon>Anabantaria</taxon>
        <taxon>Synbranchiformes</taxon>
        <taxon>Mastacembelidae</taxon>
        <taxon>Mastacembelus</taxon>
    </lineage>
</organism>
<dbReference type="PANTHER" id="PTHR46543:SF1">
    <property type="entry name" value="ZINC FINGER CCHC DOMAIN-CONTAINING PROTEIN 7"/>
    <property type="match status" value="1"/>
</dbReference>
<evidence type="ECO:0000256" key="4">
    <source>
        <dbReference type="ARBA" id="ARBA00022771"/>
    </source>
</evidence>
<feature type="compositionally biased region" description="Basic and acidic residues" evidence="10">
    <location>
        <begin position="373"/>
        <end position="393"/>
    </location>
</feature>